<feature type="region of interest" description="Disordered" evidence="1">
    <location>
        <begin position="21"/>
        <end position="107"/>
    </location>
</feature>
<protein>
    <submittedName>
        <fullName evidence="2">Uncharacterized protein</fullName>
    </submittedName>
</protein>
<reference evidence="3" key="1">
    <citation type="submission" date="2014-03" db="EMBL/GenBank/DDBJ databases">
        <title>The Genome Sequence of Puccinia striiformis f. sp. tritici PST-78.</title>
        <authorList>
            <consortium name="The Broad Institute Genome Sequencing Platform"/>
            <person name="Cuomo C."/>
            <person name="Hulbert S."/>
            <person name="Chen X."/>
            <person name="Walker B."/>
            <person name="Young S.K."/>
            <person name="Zeng Q."/>
            <person name="Gargeya S."/>
            <person name="Fitzgerald M."/>
            <person name="Haas B."/>
            <person name="Abouelleil A."/>
            <person name="Alvarado L."/>
            <person name="Arachchi H.M."/>
            <person name="Berlin A.M."/>
            <person name="Chapman S.B."/>
            <person name="Goldberg J."/>
            <person name="Griggs A."/>
            <person name="Gujja S."/>
            <person name="Hansen M."/>
            <person name="Howarth C."/>
            <person name="Imamovic A."/>
            <person name="Larimer J."/>
            <person name="McCowan C."/>
            <person name="Montmayeur A."/>
            <person name="Murphy C."/>
            <person name="Neiman D."/>
            <person name="Pearson M."/>
            <person name="Priest M."/>
            <person name="Roberts A."/>
            <person name="Saif S."/>
            <person name="Shea T."/>
            <person name="Sisk P."/>
            <person name="Sykes S."/>
            <person name="Wortman J."/>
            <person name="Nusbaum C."/>
            <person name="Birren B."/>
        </authorList>
    </citation>
    <scope>NUCLEOTIDE SEQUENCE [LARGE SCALE GENOMIC DNA]</scope>
    <source>
        <strain evidence="3">race PST-78</strain>
    </source>
</reference>
<dbReference type="EMBL" id="AJIL01000012">
    <property type="protein sequence ID" value="KNF04466.1"/>
    <property type="molecule type" value="Genomic_DNA"/>
</dbReference>
<dbReference type="Proteomes" id="UP000054564">
    <property type="component" value="Unassembled WGS sequence"/>
</dbReference>
<organism evidence="2 3">
    <name type="scientific">Puccinia striiformis f. sp. tritici PST-78</name>
    <dbReference type="NCBI Taxonomy" id="1165861"/>
    <lineage>
        <taxon>Eukaryota</taxon>
        <taxon>Fungi</taxon>
        <taxon>Dikarya</taxon>
        <taxon>Basidiomycota</taxon>
        <taxon>Pucciniomycotina</taxon>
        <taxon>Pucciniomycetes</taxon>
        <taxon>Pucciniales</taxon>
        <taxon>Pucciniaceae</taxon>
        <taxon>Puccinia</taxon>
    </lineage>
</organism>
<evidence type="ECO:0000256" key="1">
    <source>
        <dbReference type="SAM" id="MobiDB-lite"/>
    </source>
</evidence>
<evidence type="ECO:0000313" key="3">
    <source>
        <dbReference type="Proteomes" id="UP000054564"/>
    </source>
</evidence>
<evidence type="ECO:0000313" key="2">
    <source>
        <dbReference type="EMBL" id="KNF04466.1"/>
    </source>
</evidence>
<sequence length="107" mass="11500">MVTSHPLRVPAICWRIPAQAQGYPSGGAGAGAGVQHCGISGKYTDTSPYLVSNPHPHQSPTISNTMTRHHKRRRGSPPPEETEEPNAASNEEPENNDSSALSGYQQR</sequence>
<comment type="caution">
    <text evidence="2">The sequence shown here is derived from an EMBL/GenBank/DDBJ whole genome shotgun (WGS) entry which is preliminary data.</text>
</comment>
<keyword evidence="3" id="KW-1185">Reference proteome</keyword>
<dbReference type="AlphaFoldDB" id="A0A0L0VYX6"/>
<name>A0A0L0VYX6_9BASI</name>
<feature type="compositionally biased region" description="Polar residues" evidence="1">
    <location>
        <begin position="43"/>
        <end position="66"/>
    </location>
</feature>
<gene>
    <name evidence="2" type="ORF">PSTG_02379</name>
</gene>
<proteinExistence type="predicted"/>
<feature type="compositionally biased region" description="Low complexity" evidence="1">
    <location>
        <begin position="85"/>
        <end position="100"/>
    </location>
</feature>
<accession>A0A0L0VYX6</accession>